<dbReference type="InterPro" id="IPR011051">
    <property type="entry name" value="RmlC_Cupin_sf"/>
</dbReference>
<keyword evidence="3" id="KW-1185">Reference proteome</keyword>
<dbReference type="Pfam" id="PF12973">
    <property type="entry name" value="Cupin_7"/>
    <property type="match status" value="1"/>
</dbReference>
<reference evidence="2 3" key="1">
    <citation type="submission" date="2018-11" db="EMBL/GenBank/DDBJ databases">
        <title>Lysobacter cryohumiis sp. nov., isolated from soil in the Tianshan Mountains, Xinjiang, China.</title>
        <authorList>
            <person name="Luo Y."/>
            <person name="Sheng H."/>
        </authorList>
    </citation>
    <scope>NUCLEOTIDE SEQUENCE [LARGE SCALE GENOMIC DNA]</scope>
    <source>
        <strain evidence="2 3">ZS60</strain>
    </source>
</reference>
<evidence type="ECO:0000259" key="1">
    <source>
        <dbReference type="Pfam" id="PF12973"/>
    </source>
</evidence>
<dbReference type="AlphaFoldDB" id="A0A3M8SM88"/>
<sequence>MNDGMSAVARYLPARLAQGGRLPWIPATTPGKSSMPLRFFRDNRGFVELLRMEPGVEMPLHRHIGATHAYHLSGSRQLSTGEIFGPGDYECEPPGNTDAWKIVGDEPLTALVIVMGEVEFLGPDGGVRGRANADSQWQEYRRHCHEHGLALLDLFDP</sequence>
<accession>A0A3M8SM88</accession>
<evidence type="ECO:0000313" key="2">
    <source>
        <dbReference type="EMBL" id="RNF81903.1"/>
    </source>
</evidence>
<proteinExistence type="predicted"/>
<dbReference type="OrthoDB" id="564955at2"/>
<dbReference type="EMBL" id="RIBS01000011">
    <property type="protein sequence ID" value="RNF81903.1"/>
    <property type="molecule type" value="Genomic_DNA"/>
</dbReference>
<evidence type="ECO:0000313" key="3">
    <source>
        <dbReference type="Proteomes" id="UP000267049"/>
    </source>
</evidence>
<comment type="caution">
    <text evidence="2">The sequence shown here is derived from an EMBL/GenBank/DDBJ whole genome shotgun (WGS) entry which is preliminary data.</text>
</comment>
<gene>
    <name evidence="2" type="ORF">EER27_15820</name>
</gene>
<organism evidence="2 3">
    <name type="scientific">Montanilutibacter psychrotolerans</name>
    <dbReference type="NCBI Taxonomy" id="1327343"/>
    <lineage>
        <taxon>Bacteria</taxon>
        <taxon>Pseudomonadati</taxon>
        <taxon>Pseudomonadota</taxon>
        <taxon>Gammaproteobacteria</taxon>
        <taxon>Lysobacterales</taxon>
        <taxon>Lysobacteraceae</taxon>
        <taxon>Montanilutibacter</taxon>
    </lineage>
</organism>
<feature type="domain" description="ChrR-like cupin" evidence="1">
    <location>
        <begin position="20"/>
        <end position="98"/>
    </location>
</feature>
<dbReference type="InterPro" id="IPR014710">
    <property type="entry name" value="RmlC-like_jellyroll"/>
</dbReference>
<name>A0A3M8SM88_9GAMM</name>
<dbReference type="Gene3D" id="2.60.120.10">
    <property type="entry name" value="Jelly Rolls"/>
    <property type="match status" value="1"/>
</dbReference>
<protein>
    <submittedName>
        <fullName evidence="2">Anti-sigma factor</fullName>
    </submittedName>
</protein>
<dbReference type="SUPFAM" id="SSF51182">
    <property type="entry name" value="RmlC-like cupins"/>
    <property type="match status" value="1"/>
</dbReference>
<dbReference type="InterPro" id="IPR025979">
    <property type="entry name" value="ChrR-like_cupin_dom"/>
</dbReference>
<dbReference type="Proteomes" id="UP000267049">
    <property type="component" value="Unassembled WGS sequence"/>
</dbReference>